<dbReference type="AlphaFoldDB" id="A0AAW0ADN7"/>
<accession>A0AAW0ADN7</accession>
<proteinExistence type="predicted"/>
<dbReference type="EMBL" id="JAWWNJ010000074">
    <property type="protein sequence ID" value="KAK7006987.1"/>
    <property type="molecule type" value="Genomic_DNA"/>
</dbReference>
<evidence type="ECO:0000313" key="1">
    <source>
        <dbReference type="EMBL" id="KAK7006987.1"/>
    </source>
</evidence>
<reference evidence="1 2" key="1">
    <citation type="journal article" date="2024" name="J Genomics">
        <title>Draft genome sequencing and assembly of Favolaschia claudopus CIRM-BRFM 2984 isolated from oak limbs.</title>
        <authorList>
            <person name="Navarro D."/>
            <person name="Drula E."/>
            <person name="Chaduli D."/>
            <person name="Cazenave R."/>
            <person name="Ahrendt S."/>
            <person name="Wang J."/>
            <person name="Lipzen A."/>
            <person name="Daum C."/>
            <person name="Barry K."/>
            <person name="Grigoriev I.V."/>
            <person name="Favel A."/>
            <person name="Rosso M.N."/>
            <person name="Martin F."/>
        </authorList>
    </citation>
    <scope>NUCLEOTIDE SEQUENCE [LARGE SCALE GENOMIC DNA]</scope>
    <source>
        <strain evidence="1 2">CIRM-BRFM 2984</strain>
    </source>
</reference>
<keyword evidence="2" id="KW-1185">Reference proteome</keyword>
<evidence type="ECO:0000313" key="2">
    <source>
        <dbReference type="Proteomes" id="UP001362999"/>
    </source>
</evidence>
<dbReference type="Proteomes" id="UP001362999">
    <property type="component" value="Unassembled WGS sequence"/>
</dbReference>
<gene>
    <name evidence="1" type="ORF">R3P38DRAFT_2793645</name>
</gene>
<organism evidence="1 2">
    <name type="scientific">Favolaschia claudopus</name>
    <dbReference type="NCBI Taxonomy" id="2862362"/>
    <lineage>
        <taxon>Eukaryota</taxon>
        <taxon>Fungi</taxon>
        <taxon>Dikarya</taxon>
        <taxon>Basidiomycota</taxon>
        <taxon>Agaricomycotina</taxon>
        <taxon>Agaricomycetes</taxon>
        <taxon>Agaricomycetidae</taxon>
        <taxon>Agaricales</taxon>
        <taxon>Marasmiineae</taxon>
        <taxon>Mycenaceae</taxon>
        <taxon>Favolaschia</taxon>
    </lineage>
</organism>
<sequence>MARRTDRKLTNNIGKYSCKLFTNCFHPQIKWKRKRLLGELAPPFCLRFPKSGWLCNVPTLPRGITPDFRRNHKSRNTINFSSHGSESINSTPPKKKSEPLAWAAVKIAQIPEFSSMVAGFTGTAALRQEAPLGVTASEADRCDASGVTASHSLGDHFALRAVIPQLSSNPP</sequence>
<name>A0AAW0ADN7_9AGAR</name>
<protein>
    <submittedName>
        <fullName evidence="1">Uncharacterized protein</fullName>
    </submittedName>
</protein>
<comment type="caution">
    <text evidence="1">The sequence shown here is derived from an EMBL/GenBank/DDBJ whole genome shotgun (WGS) entry which is preliminary data.</text>
</comment>